<dbReference type="InterPro" id="IPR029052">
    <property type="entry name" value="Metallo-depent_PP-like"/>
</dbReference>
<dbReference type="PANTHER" id="PTHR12905">
    <property type="entry name" value="METALLOPHOSPHOESTERASE"/>
    <property type="match status" value="1"/>
</dbReference>
<sequence>MRILVIADIESKALWDYFDKSMLENVDLIVSCGDLNPKYLSFLATFTKAPVIYVRGNHDAKYEMTPPDGCICIEDDIFEFHGVRLLGLGGSMRYKEGSNMFTEKEMKKRVNKMRFKLRKKDGFDILVTHAPAYQLNDGDDIPHKGFQVFRDLMDCYKPLLFVHGHVHANYGGRYKRECKYNETRVVNAYERYYIDIDDEVIAENRKKRGPKTPLIGNLFPK</sequence>
<evidence type="ECO:0000313" key="2">
    <source>
        <dbReference type="EMBL" id="MCC2222604.1"/>
    </source>
</evidence>
<name>A0AAE3E6E8_9FIRM</name>
<feature type="domain" description="Calcineurin-like phosphoesterase" evidence="1">
    <location>
        <begin position="1"/>
        <end position="168"/>
    </location>
</feature>
<dbReference type="PANTHER" id="PTHR12905:SF0">
    <property type="entry name" value="CALCINEURIN-LIKE PHOSPHOESTERASE DOMAIN-CONTAINING PROTEIN"/>
    <property type="match status" value="1"/>
</dbReference>
<proteinExistence type="predicted"/>
<dbReference type="Pfam" id="PF00149">
    <property type="entry name" value="Metallophos"/>
    <property type="match status" value="1"/>
</dbReference>
<dbReference type="AlphaFoldDB" id="A0AAE3E6E8"/>
<gene>
    <name evidence="2" type="ORF">LKD48_13365</name>
</gene>
<dbReference type="InterPro" id="IPR004843">
    <property type="entry name" value="Calcineurin-like_PHP"/>
</dbReference>
<organism evidence="2 3">
    <name type="scientific">Anthropogastromicrobium aceti</name>
    <dbReference type="NCBI Taxonomy" id="2981768"/>
    <lineage>
        <taxon>Bacteria</taxon>
        <taxon>Bacillati</taxon>
        <taxon>Bacillota</taxon>
        <taxon>Clostridia</taxon>
        <taxon>Lachnospirales</taxon>
        <taxon>Lachnospiraceae</taxon>
        <taxon>Anthropogastromicrobium</taxon>
    </lineage>
</organism>
<dbReference type="SUPFAM" id="SSF56300">
    <property type="entry name" value="Metallo-dependent phosphatases"/>
    <property type="match status" value="1"/>
</dbReference>
<evidence type="ECO:0000259" key="1">
    <source>
        <dbReference type="Pfam" id="PF00149"/>
    </source>
</evidence>
<comment type="caution">
    <text evidence="2">The sequence shown here is derived from an EMBL/GenBank/DDBJ whole genome shotgun (WGS) entry which is preliminary data.</text>
</comment>
<evidence type="ECO:0000313" key="3">
    <source>
        <dbReference type="Proteomes" id="UP001198200"/>
    </source>
</evidence>
<dbReference type="Gene3D" id="3.60.21.10">
    <property type="match status" value="1"/>
</dbReference>
<keyword evidence="3" id="KW-1185">Reference proteome</keyword>
<reference evidence="2 3" key="1">
    <citation type="submission" date="2021-10" db="EMBL/GenBank/DDBJ databases">
        <title>Anaerobic single-cell dispensing facilitates the cultivation of human gut bacteria.</title>
        <authorList>
            <person name="Afrizal A."/>
        </authorList>
    </citation>
    <scope>NUCLEOTIDE SEQUENCE [LARGE SCALE GENOMIC DNA]</scope>
    <source>
        <strain evidence="2 3">CLA-AA-H224</strain>
    </source>
</reference>
<dbReference type="GO" id="GO:0016787">
    <property type="term" value="F:hydrolase activity"/>
    <property type="evidence" value="ECO:0007669"/>
    <property type="project" value="InterPro"/>
</dbReference>
<dbReference type="EMBL" id="JAJEQN010000041">
    <property type="protein sequence ID" value="MCC2222604.1"/>
    <property type="molecule type" value="Genomic_DNA"/>
</dbReference>
<dbReference type="RefSeq" id="WP_308732259.1">
    <property type="nucleotide sequence ID" value="NZ_JAJEQN010000041.1"/>
</dbReference>
<protein>
    <submittedName>
        <fullName evidence="2">Metallophosphoesterase</fullName>
    </submittedName>
</protein>
<accession>A0AAE3E6E8</accession>
<dbReference type="InterPro" id="IPR051693">
    <property type="entry name" value="UPF0046_metallophosphoest"/>
</dbReference>
<dbReference type="Proteomes" id="UP001198200">
    <property type="component" value="Unassembled WGS sequence"/>
</dbReference>